<sequence length="21" mass="2345">MGDNATERRRGGEEGRRLVGK</sequence>
<feature type="non-terminal residue" evidence="2">
    <location>
        <position position="21"/>
    </location>
</feature>
<name>A0A392SZU7_9FABA</name>
<keyword evidence="3" id="KW-1185">Reference proteome</keyword>
<dbReference type="AlphaFoldDB" id="A0A392SZU7"/>
<dbReference type="Proteomes" id="UP000265520">
    <property type="component" value="Unassembled WGS sequence"/>
</dbReference>
<comment type="caution">
    <text evidence="2">The sequence shown here is derived from an EMBL/GenBank/DDBJ whole genome shotgun (WGS) entry which is preliminary data.</text>
</comment>
<evidence type="ECO:0000256" key="1">
    <source>
        <dbReference type="SAM" id="MobiDB-lite"/>
    </source>
</evidence>
<reference evidence="2 3" key="1">
    <citation type="journal article" date="2018" name="Front. Plant Sci.">
        <title>Red Clover (Trifolium pratense) and Zigzag Clover (T. medium) - A Picture of Genomic Similarities and Differences.</title>
        <authorList>
            <person name="Dluhosova J."/>
            <person name="Istvanek J."/>
            <person name="Nedelnik J."/>
            <person name="Repkova J."/>
        </authorList>
    </citation>
    <scope>NUCLEOTIDE SEQUENCE [LARGE SCALE GENOMIC DNA]</scope>
    <source>
        <strain evidence="3">cv. 10/8</strain>
        <tissue evidence="2">Leaf</tissue>
    </source>
</reference>
<accession>A0A392SZU7</accession>
<organism evidence="2 3">
    <name type="scientific">Trifolium medium</name>
    <dbReference type="NCBI Taxonomy" id="97028"/>
    <lineage>
        <taxon>Eukaryota</taxon>
        <taxon>Viridiplantae</taxon>
        <taxon>Streptophyta</taxon>
        <taxon>Embryophyta</taxon>
        <taxon>Tracheophyta</taxon>
        <taxon>Spermatophyta</taxon>
        <taxon>Magnoliopsida</taxon>
        <taxon>eudicotyledons</taxon>
        <taxon>Gunneridae</taxon>
        <taxon>Pentapetalae</taxon>
        <taxon>rosids</taxon>
        <taxon>fabids</taxon>
        <taxon>Fabales</taxon>
        <taxon>Fabaceae</taxon>
        <taxon>Papilionoideae</taxon>
        <taxon>50 kb inversion clade</taxon>
        <taxon>NPAAA clade</taxon>
        <taxon>Hologalegina</taxon>
        <taxon>IRL clade</taxon>
        <taxon>Trifolieae</taxon>
        <taxon>Trifolium</taxon>
    </lineage>
</organism>
<evidence type="ECO:0000313" key="3">
    <source>
        <dbReference type="Proteomes" id="UP000265520"/>
    </source>
</evidence>
<proteinExistence type="predicted"/>
<dbReference type="EMBL" id="LXQA010478511">
    <property type="protein sequence ID" value="MCI54388.1"/>
    <property type="molecule type" value="Genomic_DNA"/>
</dbReference>
<feature type="region of interest" description="Disordered" evidence="1">
    <location>
        <begin position="1"/>
        <end position="21"/>
    </location>
</feature>
<evidence type="ECO:0000313" key="2">
    <source>
        <dbReference type="EMBL" id="MCI54388.1"/>
    </source>
</evidence>
<protein>
    <submittedName>
        <fullName evidence="2">Uncharacterized protein</fullName>
    </submittedName>
</protein>